<proteinExistence type="predicted"/>
<accession>A0AA38UJZ7</accession>
<name>A0AA38UJZ7_9AGAR</name>
<sequence length="234" mass="26337">MILKAASIDANAQALRSVQLTPTIETRLGLLIQIAEVLETDEASTTSSLTTSIAHLSRRRLDLKLSLNRAMYVEEELRTHLAKLEVELALIRKWSASMNQRSTFSSHQMGAEMSETETAETLELRRQAIVRKAKEHQAELIRLNSTKASSSSTNITISDLALLQTSNAEREKEIRRKRKKVEAFRGLPPNPELARLTLLQATQRLQDLSRIREGLLNRMVGDVQDVLTGFGPRR</sequence>
<evidence type="ECO:0000313" key="1">
    <source>
        <dbReference type="EMBL" id="KAJ3843631.1"/>
    </source>
</evidence>
<gene>
    <name evidence="1" type="ORF">F5878DRAFT_527427</name>
</gene>
<comment type="caution">
    <text evidence="1">The sequence shown here is derived from an EMBL/GenBank/DDBJ whole genome shotgun (WGS) entry which is preliminary data.</text>
</comment>
<keyword evidence="2" id="KW-1185">Reference proteome</keyword>
<protein>
    <submittedName>
        <fullName evidence="1">Uncharacterized protein</fullName>
    </submittedName>
</protein>
<evidence type="ECO:0000313" key="2">
    <source>
        <dbReference type="Proteomes" id="UP001163846"/>
    </source>
</evidence>
<organism evidence="1 2">
    <name type="scientific">Lentinula raphanica</name>
    <dbReference type="NCBI Taxonomy" id="153919"/>
    <lineage>
        <taxon>Eukaryota</taxon>
        <taxon>Fungi</taxon>
        <taxon>Dikarya</taxon>
        <taxon>Basidiomycota</taxon>
        <taxon>Agaricomycotina</taxon>
        <taxon>Agaricomycetes</taxon>
        <taxon>Agaricomycetidae</taxon>
        <taxon>Agaricales</taxon>
        <taxon>Marasmiineae</taxon>
        <taxon>Omphalotaceae</taxon>
        <taxon>Lentinula</taxon>
    </lineage>
</organism>
<reference evidence="1" key="1">
    <citation type="submission" date="2022-08" db="EMBL/GenBank/DDBJ databases">
        <authorList>
            <consortium name="DOE Joint Genome Institute"/>
            <person name="Min B."/>
            <person name="Riley R."/>
            <person name="Sierra-Patev S."/>
            <person name="Naranjo-Ortiz M."/>
            <person name="Looney B."/>
            <person name="Konkel Z."/>
            <person name="Slot J.C."/>
            <person name="Sakamoto Y."/>
            <person name="Steenwyk J.L."/>
            <person name="Rokas A."/>
            <person name="Carro J."/>
            <person name="Camarero S."/>
            <person name="Ferreira P."/>
            <person name="Molpeceres G."/>
            <person name="Ruiz-Duenas F.J."/>
            <person name="Serrano A."/>
            <person name="Henrissat B."/>
            <person name="Drula E."/>
            <person name="Hughes K.W."/>
            <person name="Mata J.L."/>
            <person name="Ishikawa N.K."/>
            <person name="Vargas-Isla R."/>
            <person name="Ushijima S."/>
            <person name="Smith C.A."/>
            <person name="Ahrendt S."/>
            <person name="Andreopoulos W."/>
            <person name="He G."/>
            <person name="Labutti K."/>
            <person name="Lipzen A."/>
            <person name="Ng V."/>
            <person name="Sandor L."/>
            <person name="Barry K."/>
            <person name="Martinez A.T."/>
            <person name="Xiao Y."/>
            <person name="Gibbons J.G."/>
            <person name="Terashima K."/>
            <person name="Hibbett D.S."/>
            <person name="Grigoriev I.V."/>
        </authorList>
    </citation>
    <scope>NUCLEOTIDE SEQUENCE</scope>
    <source>
        <strain evidence="1">TFB9207</strain>
    </source>
</reference>
<dbReference type="Proteomes" id="UP001163846">
    <property type="component" value="Unassembled WGS sequence"/>
</dbReference>
<dbReference type="EMBL" id="MU805971">
    <property type="protein sequence ID" value="KAJ3843631.1"/>
    <property type="molecule type" value="Genomic_DNA"/>
</dbReference>
<dbReference type="AlphaFoldDB" id="A0AA38UJZ7"/>